<name>A0ABQ4WCC7_9ASTR</name>
<comment type="caution">
    <text evidence="1">The sequence shown here is derived from an EMBL/GenBank/DDBJ whole genome shotgun (WGS) entry which is preliminary data.</text>
</comment>
<keyword evidence="2" id="KW-1185">Reference proteome</keyword>
<organism evidence="1 2">
    <name type="scientific">Tanacetum coccineum</name>
    <dbReference type="NCBI Taxonomy" id="301880"/>
    <lineage>
        <taxon>Eukaryota</taxon>
        <taxon>Viridiplantae</taxon>
        <taxon>Streptophyta</taxon>
        <taxon>Embryophyta</taxon>
        <taxon>Tracheophyta</taxon>
        <taxon>Spermatophyta</taxon>
        <taxon>Magnoliopsida</taxon>
        <taxon>eudicotyledons</taxon>
        <taxon>Gunneridae</taxon>
        <taxon>Pentapetalae</taxon>
        <taxon>asterids</taxon>
        <taxon>campanulids</taxon>
        <taxon>Asterales</taxon>
        <taxon>Asteraceae</taxon>
        <taxon>Asteroideae</taxon>
        <taxon>Anthemideae</taxon>
        <taxon>Anthemidinae</taxon>
        <taxon>Tanacetum</taxon>
    </lineage>
</organism>
<accession>A0ABQ4WCC7</accession>
<evidence type="ECO:0000313" key="1">
    <source>
        <dbReference type="EMBL" id="GJS50470.1"/>
    </source>
</evidence>
<reference evidence="1" key="1">
    <citation type="journal article" date="2022" name="Int. J. Mol. Sci.">
        <title>Draft Genome of Tanacetum Coccineum: Genomic Comparison of Closely Related Tanacetum-Family Plants.</title>
        <authorList>
            <person name="Yamashiro T."/>
            <person name="Shiraishi A."/>
            <person name="Nakayama K."/>
            <person name="Satake H."/>
        </authorList>
    </citation>
    <scope>NUCLEOTIDE SEQUENCE</scope>
</reference>
<gene>
    <name evidence="1" type="ORF">Tco_0623832</name>
</gene>
<dbReference type="Proteomes" id="UP001151760">
    <property type="component" value="Unassembled WGS sequence"/>
</dbReference>
<proteinExistence type="predicted"/>
<dbReference type="EMBL" id="BQNB010008518">
    <property type="protein sequence ID" value="GJS50470.1"/>
    <property type="molecule type" value="Genomic_DNA"/>
</dbReference>
<evidence type="ECO:0008006" key="3">
    <source>
        <dbReference type="Google" id="ProtNLM"/>
    </source>
</evidence>
<reference evidence="1" key="2">
    <citation type="submission" date="2022-01" db="EMBL/GenBank/DDBJ databases">
        <authorList>
            <person name="Yamashiro T."/>
            <person name="Shiraishi A."/>
            <person name="Satake H."/>
            <person name="Nakayama K."/>
        </authorList>
    </citation>
    <scope>NUCLEOTIDE SEQUENCE</scope>
</reference>
<protein>
    <recommendedName>
        <fullName evidence="3">PiggyBac transposable element-derived protein domain-containing protein</fullName>
    </recommendedName>
</protein>
<evidence type="ECO:0000313" key="2">
    <source>
        <dbReference type="Proteomes" id="UP001151760"/>
    </source>
</evidence>
<sequence length="103" mass="12011">MWCCEHHAEITVMVNDTTHVLIQSQELQREDVATLCGWMLLLRTSNLKAFFGNFFTSTSLLQDTFFRTKGKDKCTRGHIEIGKHPEEKPLWSQQEYFTRSTKG</sequence>